<proteinExistence type="predicted"/>
<reference evidence="3 4" key="1">
    <citation type="submission" date="2018-10" db="EMBL/GenBank/DDBJ databases">
        <title>Draft genome of Mycobacterium hodleri strain B.</title>
        <authorList>
            <person name="Amande T.J."/>
            <person name="Mcgenity T.J."/>
        </authorList>
    </citation>
    <scope>NUCLEOTIDE SEQUENCE [LARGE SCALE GENOMIC DNA]</scope>
    <source>
        <strain evidence="3 4">B</strain>
    </source>
</reference>
<sequence>MPHFEFSARRLILAGGFALAVAAAPAVTAIAVPSAPGSQLAENCAAGEDTDQFTGSCVPFMVPNSPAPVFTTPPGNPDIPEVDGVPCTGRDSGECIGLAEDAPQYVPPTSSVESDPTITGSTN</sequence>
<keyword evidence="2" id="KW-0732">Signal</keyword>
<evidence type="ECO:0000256" key="1">
    <source>
        <dbReference type="SAM" id="MobiDB-lite"/>
    </source>
</evidence>
<dbReference type="RefSeq" id="WP_142551551.1">
    <property type="nucleotide sequence ID" value="NZ_VIFX01000007.1"/>
</dbReference>
<dbReference type="Proteomes" id="UP000315759">
    <property type="component" value="Unassembled WGS sequence"/>
</dbReference>
<dbReference type="AlphaFoldDB" id="A0A544W4Z3"/>
<accession>A0A544W4Z3</accession>
<feature type="region of interest" description="Disordered" evidence="1">
    <location>
        <begin position="101"/>
        <end position="123"/>
    </location>
</feature>
<name>A0A544W4Z3_9MYCO</name>
<evidence type="ECO:0000256" key="2">
    <source>
        <dbReference type="SAM" id="SignalP"/>
    </source>
</evidence>
<evidence type="ECO:0000313" key="4">
    <source>
        <dbReference type="Proteomes" id="UP000315759"/>
    </source>
</evidence>
<gene>
    <name evidence="3" type="ORF">D8S82_08005</name>
</gene>
<feature type="compositionally biased region" description="Polar residues" evidence="1">
    <location>
        <begin position="107"/>
        <end position="123"/>
    </location>
</feature>
<feature type="signal peptide" evidence="2">
    <location>
        <begin position="1"/>
        <end position="28"/>
    </location>
</feature>
<organism evidence="3 4">
    <name type="scientific">Mycolicibacterium hodleri</name>
    <dbReference type="NCBI Taxonomy" id="49897"/>
    <lineage>
        <taxon>Bacteria</taxon>
        <taxon>Bacillati</taxon>
        <taxon>Actinomycetota</taxon>
        <taxon>Actinomycetes</taxon>
        <taxon>Mycobacteriales</taxon>
        <taxon>Mycobacteriaceae</taxon>
        <taxon>Mycolicibacterium</taxon>
    </lineage>
</organism>
<comment type="caution">
    <text evidence="3">The sequence shown here is derived from an EMBL/GenBank/DDBJ whole genome shotgun (WGS) entry which is preliminary data.</text>
</comment>
<keyword evidence="4" id="KW-1185">Reference proteome</keyword>
<evidence type="ECO:0000313" key="3">
    <source>
        <dbReference type="EMBL" id="TQR87309.1"/>
    </source>
</evidence>
<dbReference type="EMBL" id="VIFX01000007">
    <property type="protein sequence ID" value="TQR87309.1"/>
    <property type="molecule type" value="Genomic_DNA"/>
</dbReference>
<feature type="chain" id="PRO_5039166196" evidence="2">
    <location>
        <begin position="29"/>
        <end position="123"/>
    </location>
</feature>
<protein>
    <submittedName>
        <fullName evidence="3">Intersectin-EH binding protein Ibp1</fullName>
    </submittedName>
</protein>